<protein>
    <submittedName>
        <fullName evidence="1">Uncharacterized protein</fullName>
    </submittedName>
</protein>
<accession>A0A2I1H9Y6</accession>
<dbReference type="VEuPathDB" id="FungiDB:RhiirA1_520799"/>
<dbReference type="VEuPathDB" id="FungiDB:RhiirFUN_015019"/>
<proteinExistence type="predicted"/>
<dbReference type="EMBL" id="LLXI01001931">
    <property type="protein sequence ID" value="PKY55693.1"/>
    <property type="molecule type" value="Genomic_DNA"/>
</dbReference>
<reference evidence="1 2" key="1">
    <citation type="submission" date="2015-10" db="EMBL/GenBank/DDBJ databases">
        <title>Genome analyses suggest a sexual origin of heterokaryosis in a supposedly ancient asexual fungus.</title>
        <authorList>
            <person name="Ropars J."/>
            <person name="Sedzielewska K."/>
            <person name="Noel J."/>
            <person name="Charron P."/>
            <person name="Farinelli L."/>
            <person name="Marton T."/>
            <person name="Kruger M."/>
            <person name="Pelin A."/>
            <person name="Brachmann A."/>
            <person name="Corradi N."/>
        </authorList>
    </citation>
    <scope>NUCLEOTIDE SEQUENCE [LARGE SCALE GENOMIC DNA]</scope>
    <source>
        <strain evidence="1 2">A4</strain>
    </source>
</reference>
<gene>
    <name evidence="1" type="ORF">RhiirA4_475334</name>
</gene>
<dbReference type="Proteomes" id="UP000234323">
    <property type="component" value="Unassembled WGS sequence"/>
</dbReference>
<dbReference type="AlphaFoldDB" id="A0A2I1H9Y6"/>
<organism evidence="1 2">
    <name type="scientific">Rhizophagus irregularis</name>
    <dbReference type="NCBI Taxonomy" id="588596"/>
    <lineage>
        <taxon>Eukaryota</taxon>
        <taxon>Fungi</taxon>
        <taxon>Fungi incertae sedis</taxon>
        <taxon>Mucoromycota</taxon>
        <taxon>Glomeromycotina</taxon>
        <taxon>Glomeromycetes</taxon>
        <taxon>Glomerales</taxon>
        <taxon>Glomeraceae</taxon>
        <taxon>Rhizophagus</taxon>
    </lineage>
</organism>
<evidence type="ECO:0000313" key="1">
    <source>
        <dbReference type="EMBL" id="PKY55693.1"/>
    </source>
</evidence>
<sequence>MKRIRSKKIIKKIVSKRRVISKVSNNIQREESFYISDDNNDIFSTTYSENNNTNSNESLQETLSDRSYYEQNKYNETESNFTTTSDTLSNSDQSTQLLTTNFTLNETEQQNRKPLQTIVENETTNFQPLSGEYGPYFQNFTEMLLFTWITKHMITTKAYEDLVCILQHPDFRPEHVIKNIQQLRLMRKRLPLQTIKSHSVPIQNMKTPSTSTPFKNAYTISVTEHIRRVLCNKELRSQMYFGPGIEADIKSEFWHGDIWQESPLFGQSSIQINQVIFTTGSFIKYQDKGTRIGRIIAIVSTSNGTKLKIQLLYYGTELPGNFTSSLRIKRAQNGELWEILYSHEGRWKIRDIKLRNQHPSEYIKAQITTSQNIPTLRLMLDIYYDDFGTFRNTYHSLGGIYLQFCNIPLQLRKQLKNHFVLSFVPFGGEFDDVMKPIVDEIKNLERGILITINGEKLWLTAALGVVTADLPQGNDLASTKRHGGNKGCRSCLVPKEQLTDFSFDIKLNARYHHITDEKIEELNILVQESASQKTISKYCTKHGLRKHPSILDQLTWNRHLQVPQDAYHAVAGKIQRLMECTFSILKPDGEVAFINYWKNLETPAGWYKLPNPIKHRNSFMFSDCLRLAMIMPFLLQRSLKALHIKDLELTSLQK</sequence>
<name>A0A2I1H9Y6_9GLOM</name>
<dbReference type="VEuPathDB" id="FungiDB:FUN_024024"/>
<comment type="caution">
    <text evidence="1">The sequence shown here is derived from an EMBL/GenBank/DDBJ whole genome shotgun (WGS) entry which is preliminary data.</text>
</comment>
<evidence type="ECO:0000313" key="2">
    <source>
        <dbReference type="Proteomes" id="UP000234323"/>
    </source>
</evidence>
<keyword evidence="2" id="KW-1185">Reference proteome</keyword>